<dbReference type="PANTHER" id="PTHR32089:SF112">
    <property type="entry name" value="LYSOZYME-LIKE PROTEIN-RELATED"/>
    <property type="match status" value="1"/>
</dbReference>
<dbReference type="Proteomes" id="UP000243819">
    <property type="component" value="Unassembled WGS sequence"/>
</dbReference>
<proteinExistence type="inferred from homology"/>
<keyword evidence="8" id="KW-1185">Reference proteome</keyword>
<evidence type="ECO:0000256" key="4">
    <source>
        <dbReference type="SAM" id="Phobius"/>
    </source>
</evidence>
<evidence type="ECO:0000256" key="1">
    <source>
        <dbReference type="ARBA" id="ARBA00023224"/>
    </source>
</evidence>
<evidence type="ECO:0000256" key="3">
    <source>
        <dbReference type="PROSITE-ProRule" id="PRU00284"/>
    </source>
</evidence>
<dbReference type="InterPro" id="IPR004089">
    <property type="entry name" value="MCPsignal_dom"/>
</dbReference>
<keyword evidence="4" id="KW-0472">Membrane</keyword>
<dbReference type="PANTHER" id="PTHR32089">
    <property type="entry name" value="METHYL-ACCEPTING CHEMOTAXIS PROTEIN MCPB"/>
    <property type="match status" value="1"/>
</dbReference>
<dbReference type="PROSITE" id="PS50885">
    <property type="entry name" value="HAMP"/>
    <property type="match status" value="1"/>
</dbReference>
<dbReference type="RefSeq" id="WP_091351399.1">
    <property type="nucleotide sequence ID" value="NZ_FOIF01000060.1"/>
</dbReference>
<dbReference type="GO" id="GO:0007165">
    <property type="term" value="P:signal transduction"/>
    <property type="evidence" value="ECO:0007669"/>
    <property type="project" value="UniProtKB-KW"/>
</dbReference>
<protein>
    <submittedName>
        <fullName evidence="7">Methyl-accepting chemotaxis protein</fullName>
    </submittedName>
</protein>
<dbReference type="GO" id="GO:0016020">
    <property type="term" value="C:membrane"/>
    <property type="evidence" value="ECO:0007669"/>
    <property type="project" value="InterPro"/>
</dbReference>
<comment type="similarity">
    <text evidence="2">Belongs to the methyl-accepting chemotaxis (MCP) protein family.</text>
</comment>
<feature type="transmembrane region" description="Helical" evidence="4">
    <location>
        <begin position="21"/>
        <end position="39"/>
    </location>
</feature>
<dbReference type="Pfam" id="PF00672">
    <property type="entry name" value="HAMP"/>
    <property type="match status" value="1"/>
</dbReference>
<dbReference type="CDD" id="cd06225">
    <property type="entry name" value="HAMP"/>
    <property type="match status" value="1"/>
</dbReference>
<dbReference type="STRING" id="1120990.SAMN03080614_10608"/>
<dbReference type="SMART" id="SM00283">
    <property type="entry name" value="MA"/>
    <property type="match status" value="1"/>
</dbReference>
<evidence type="ECO:0000259" key="5">
    <source>
        <dbReference type="PROSITE" id="PS50111"/>
    </source>
</evidence>
<evidence type="ECO:0000259" key="6">
    <source>
        <dbReference type="PROSITE" id="PS50885"/>
    </source>
</evidence>
<evidence type="ECO:0000313" key="7">
    <source>
        <dbReference type="EMBL" id="SET14912.1"/>
    </source>
</evidence>
<dbReference type="Gene3D" id="1.10.287.950">
    <property type="entry name" value="Methyl-accepting chemotaxis protein"/>
    <property type="match status" value="1"/>
</dbReference>
<reference evidence="8" key="1">
    <citation type="submission" date="2016-10" db="EMBL/GenBank/DDBJ databases">
        <authorList>
            <person name="Varghese N."/>
            <person name="Submissions S."/>
        </authorList>
    </citation>
    <scope>NUCLEOTIDE SEQUENCE [LARGE SCALE GENOMIC DNA]</scope>
    <source>
        <strain evidence="8">DSM 13577</strain>
    </source>
</reference>
<dbReference type="SMART" id="SM00304">
    <property type="entry name" value="HAMP"/>
    <property type="match status" value="1"/>
</dbReference>
<keyword evidence="4" id="KW-0812">Transmembrane</keyword>
<dbReference type="InterPro" id="IPR003660">
    <property type="entry name" value="HAMP_dom"/>
</dbReference>
<evidence type="ECO:0000256" key="2">
    <source>
        <dbReference type="ARBA" id="ARBA00029447"/>
    </source>
</evidence>
<gene>
    <name evidence="7" type="ORF">SAMN03080614_10608</name>
</gene>
<dbReference type="Pfam" id="PF00015">
    <property type="entry name" value="MCPsignal"/>
    <property type="match status" value="1"/>
</dbReference>
<keyword evidence="4" id="KW-1133">Transmembrane helix</keyword>
<feature type="transmembrane region" description="Helical" evidence="4">
    <location>
        <begin position="59"/>
        <end position="78"/>
    </location>
</feature>
<feature type="domain" description="Methyl-accepting transducer" evidence="5">
    <location>
        <begin position="151"/>
        <end position="408"/>
    </location>
</feature>
<dbReference type="OrthoDB" id="597657at2"/>
<name>A0A1I0C600_9FIRM</name>
<dbReference type="EMBL" id="FOIF01000060">
    <property type="protein sequence ID" value="SET14912.1"/>
    <property type="molecule type" value="Genomic_DNA"/>
</dbReference>
<dbReference type="AlphaFoldDB" id="A0A1I0C600"/>
<organism evidence="7 8">
    <name type="scientific">Anaerobranca gottschalkii DSM 13577</name>
    <dbReference type="NCBI Taxonomy" id="1120990"/>
    <lineage>
        <taxon>Bacteria</taxon>
        <taxon>Bacillati</taxon>
        <taxon>Bacillota</taxon>
        <taxon>Clostridia</taxon>
        <taxon>Eubacteriales</taxon>
        <taxon>Proteinivoracaceae</taxon>
        <taxon>Anaerobranca</taxon>
    </lineage>
</organism>
<dbReference type="Gene3D" id="6.10.340.10">
    <property type="match status" value="1"/>
</dbReference>
<dbReference type="PROSITE" id="PS50111">
    <property type="entry name" value="CHEMOTAXIS_TRANSDUC_2"/>
    <property type="match status" value="1"/>
</dbReference>
<feature type="domain" description="HAMP" evidence="6">
    <location>
        <begin position="80"/>
        <end position="132"/>
    </location>
</feature>
<dbReference type="SUPFAM" id="SSF58104">
    <property type="entry name" value="Methyl-accepting chemotaxis protein (MCP) signaling domain"/>
    <property type="match status" value="1"/>
</dbReference>
<sequence length="437" mass="48421">MNKGKRISKWNLLNLNLKNSITFKLILIITATFLISAPIAQRISIFLSGIGINYTESSAYINTLINIIVVNFIIIFTMRKLFINPLKKHMEHLQKVGEGDISRLVQIKGKDEFAILAQATNSTIEQLNKLIKEIKEISSITNKNTSNINSVLEGLNTSSYEITKAIEEVSIGANEQVKSVEEGYKKGEELGRKIGENQNLMEGLNQSSQKVVRLVDDGLLEMKELTNITEQNIIAIEKIQKETLLTDESVKKISEASELIDSIANQTNLLALNAAIEAARAGEQGRGFAVVAEEIRKLAEQSSASTKIIDEIVEQLQNNSKNAVETMDEVAILSKKQAEKVNMSKNKFIMIKEAIEISKKNINKLNNTSSVINNMKEEILNTLNNLSSIAESNSAAVQQVTASIEEQSAVFEKVAIASKDISEKTLTLDKLINIFKI</sequence>
<keyword evidence="1 3" id="KW-0807">Transducer</keyword>
<evidence type="ECO:0000313" key="8">
    <source>
        <dbReference type="Proteomes" id="UP000243819"/>
    </source>
</evidence>
<accession>A0A1I0C600</accession>